<dbReference type="InterPro" id="IPR035898">
    <property type="entry name" value="TAZ_dom_sf"/>
</dbReference>
<accession>A0AAV4PPW5</accession>
<dbReference type="Proteomes" id="UP001054837">
    <property type="component" value="Unassembled WGS sequence"/>
</dbReference>
<reference evidence="1 2" key="1">
    <citation type="submission" date="2021-06" db="EMBL/GenBank/DDBJ databases">
        <title>Caerostris darwini draft genome.</title>
        <authorList>
            <person name="Kono N."/>
            <person name="Arakawa K."/>
        </authorList>
    </citation>
    <scope>NUCLEOTIDE SEQUENCE [LARGE SCALE GENOMIC DNA]</scope>
</reference>
<gene>
    <name evidence="1" type="ORF">CDAR_571951</name>
</gene>
<keyword evidence="2" id="KW-1185">Reference proteome</keyword>
<evidence type="ECO:0000313" key="1">
    <source>
        <dbReference type="EMBL" id="GIX98719.1"/>
    </source>
</evidence>
<comment type="caution">
    <text evidence="1">The sequence shown here is derived from an EMBL/GenBank/DDBJ whole genome shotgun (WGS) entry which is preliminary data.</text>
</comment>
<name>A0AAV4PPW5_9ARAC</name>
<organism evidence="1 2">
    <name type="scientific">Caerostris darwini</name>
    <dbReference type="NCBI Taxonomy" id="1538125"/>
    <lineage>
        <taxon>Eukaryota</taxon>
        <taxon>Metazoa</taxon>
        <taxon>Ecdysozoa</taxon>
        <taxon>Arthropoda</taxon>
        <taxon>Chelicerata</taxon>
        <taxon>Arachnida</taxon>
        <taxon>Araneae</taxon>
        <taxon>Araneomorphae</taxon>
        <taxon>Entelegynae</taxon>
        <taxon>Araneoidea</taxon>
        <taxon>Araneidae</taxon>
        <taxon>Caerostris</taxon>
    </lineage>
</organism>
<proteinExistence type="predicted"/>
<dbReference type="AlphaFoldDB" id="A0AAV4PPW5"/>
<dbReference type="EMBL" id="BPLQ01003222">
    <property type="protein sequence ID" value="GIX98719.1"/>
    <property type="molecule type" value="Genomic_DNA"/>
</dbReference>
<sequence>MLLKNTILIDKKFFYYTDHKWKILIVKGQQEVLVSRGLYPVPEVQLLSRRIPNSADASLTAIENRTRGIRLNLLKLHLSIKCRTDDYELREATTPCSVPNCLPMKRVLRHEDMPKWKSMHTQVCNKKLQLSLSPVVNFSRDLCHSVLSHKGLQTNS</sequence>
<dbReference type="SUPFAM" id="SSF57933">
    <property type="entry name" value="TAZ domain"/>
    <property type="match status" value="1"/>
</dbReference>
<protein>
    <submittedName>
        <fullName evidence="1">Uncharacterized protein</fullName>
    </submittedName>
</protein>
<evidence type="ECO:0000313" key="2">
    <source>
        <dbReference type="Proteomes" id="UP001054837"/>
    </source>
</evidence>